<comment type="caution">
    <text evidence="2">The sequence shown here is derived from an EMBL/GenBank/DDBJ whole genome shotgun (WGS) entry which is preliminary data.</text>
</comment>
<dbReference type="AlphaFoldDB" id="A0AAE1UEI7"/>
<reference evidence="2" key="1">
    <citation type="submission" date="2023-11" db="EMBL/GenBank/DDBJ databases">
        <title>Genome assemblies of two species of porcelain crab, Petrolisthes cinctipes and Petrolisthes manimaculis (Anomura: Porcellanidae).</title>
        <authorList>
            <person name="Angst P."/>
        </authorList>
    </citation>
    <scope>NUCLEOTIDE SEQUENCE</scope>
    <source>
        <strain evidence="2">PB745_02</strain>
        <tissue evidence="2">Gill</tissue>
    </source>
</reference>
<feature type="compositionally biased region" description="Low complexity" evidence="1">
    <location>
        <begin position="80"/>
        <end position="93"/>
    </location>
</feature>
<sequence>MYRKYVQDLSENPGPSNTDRADDQVFPDTHLIVGEAHMTAVRAAAAAAEAAEAAAQQPYTSSSSKSRPHRPHPYVLSPVIQSPISIHDSSSGDSEGEDQGIRFNTNTEVKDDNEGVGSPQSDGVEGPSVDPTLKCENDDRETEGNKSPQSDKNIYKSVVNVETSDRTREPRDRTREINDRTGETSNRTKEPSERTSHIRNNTQGSGDRKQLHGVSTRVKYSNGEHDPGRVTTTSVRSGDSSCSVVSYGSAGNNEWDFFSASLDRCEENESGEVSSSHVDGVIRTSDSSNNCVDADEVANSLRDDNNVTRSVRQANEDEFSSGDEFTSTDKHANARELAKDNSFGEETISSSSAVNQSAGCRRRDLRQSEDIQLDDLVSTTDTPEFRRRPLSHSTYLSTHSAHYSIDLPLSAHSSHSTQQYLMHPSQQHSPHTSTTSISHSAHSNLSRVWETSGDQASNEVILVRPVTEAAKVRSPLYPTLRQNLLTEIQPAGRPYPQNQKYTHPQEQNQNHTLIHDQNITPNRDYLQFQNYDYSLNHKQPNHAQNHARDHAHDIIRVLSAPRDRTGDEGVVGEQMKQVAVKENGVTRPMKGDVIQRELTTWRPSPSHEPSQPTQRPQQAWQQAVKVVTGVSRHVYGSNRKVEFSTRRSKQPSRDGK</sequence>
<feature type="region of interest" description="Disordered" evidence="1">
    <location>
        <begin position="41"/>
        <end position="239"/>
    </location>
</feature>
<feature type="region of interest" description="Disordered" evidence="1">
    <location>
        <begin position="340"/>
        <end position="366"/>
    </location>
</feature>
<protein>
    <submittedName>
        <fullName evidence="2">Uncharacterized protein</fullName>
    </submittedName>
</protein>
<dbReference type="Proteomes" id="UP001292094">
    <property type="component" value="Unassembled WGS sequence"/>
</dbReference>
<feature type="compositionally biased region" description="Polar residues" evidence="1">
    <location>
        <begin position="347"/>
        <end position="358"/>
    </location>
</feature>
<feature type="compositionally biased region" description="Low complexity" evidence="1">
    <location>
        <begin position="43"/>
        <end position="65"/>
    </location>
</feature>
<feature type="compositionally biased region" description="Polar residues" evidence="1">
    <location>
        <begin position="601"/>
        <end position="610"/>
    </location>
</feature>
<feature type="compositionally biased region" description="Low complexity" evidence="1">
    <location>
        <begin position="611"/>
        <end position="623"/>
    </location>
</feature>
<feature type="region of interest" description="Disordered" evidence="1">
    <location>
        <begin position="601"/>
        <end position="624"/>
    </location>
</feature>
<keyword evidence="3" id="KW-1185">Reference proteome</keyword>
<feature type="compositionally biased region" description="Basic and acidic residues" evidence="1">
    <location>
        <begin position="163"/>
        <end position="196"/>
    </location>
</feature>
<gene>
    <name evidence="2" type="ORF">Pmani_008586</name>
</gene>
<accession>A0AAE1UEI7</accession>
<proteinExistence type="predicted"/>
<organism evidence="2 3">
    <name type="scientific">Petrolisthes manimaculis</name>
    <dbReference type="NCBI Taxonomy" id="1843537"/>
    <lineage>
        <taxon>Eukaryota</taxon>
        <taxon>Metazoa</taxon>
        <taxon>Ecdysozoa</taxon>
        <taxon>Arthropoda</taxon>
        <taxon>Crustacea</taxon>
        <taxon>Multicrustacea</taxon>
        <taxon>Malacostraca</taxon>
        <taxon>Eumalacostraca</taxon>
        <taxon>Eucarida</taxon>
        <taxon>Decapoda</taxon>
        <taxon>Pleocyemata</taxon>
        <taxon>Anomura</taxon>
        <taxon>Galatheoidea</taxon>
        <taxon>Porcellanidae</taxon>
        <taxon>Petrolisthes</taxon>
    </lineage>
</organism>
<feature type="region of interest" description="Disordered" evidence="1">
    <location>
        <begin position="414"/>
        <end position="441"/>
    </location>
</feature>
<evidence type="ECO:0000256" key="1">
    <source>
        <dbReference type="SAM" id="MobiDB-lite"/>
    </source>
</evidence>
<feature type="compositionally biased region" description="Low complexity" evidence="1">
    <location>
        <begin position="423"/>
        <end position="441"/>
    </location>
</feature>
<evidence type="ECO:0000313" key="2">
    <source>
        <dbReference type="EMBL" id="KAK4320582.1"/>
    </source>
</evidence>
<feature type="region of interest" description="Disordered" evidence="1">
    <location>
        <begin position="1"/>
        <end position="27"/>
    </location>
</feature>
<dbReference type="EMBL" id="JAWZYT010000656">
    <property type="protein sequence ID" value="KAK4320582.1"/>
    <property type="molecule type" value="Genomic_DNA"/>
</dbReference>
<evidence type="ECO:0000313" key="3">
    <source>
        <dbReference type="Proteomes" id="UP001292094"/>
    </source>
</evidence>
<feature type="compositionally biased region" description="Polar residues" evidence="1">
    <location>
        <begin position="230"/>
        <end position="239"/>
    </location>
</feature>
<feature type="compositionally biased region" description="Polar residues" evidence="1">
    <location>
        <begin position="9"/>
        <end position="18"/>
    </location>
</feature>
<name>A0AAE1UEI7_9EUCA</name>